<proteinExistence type="predicted"/>
<accession>A0A7W4P1C4</accession>
<organism evidence="1 2">
    <name type="scientific">Gluconacetobacter asukensis</name>
    <dbReference type="NCBI Taxonomy" id="1017181"/>
    <lineage>
        <taxon>Bacteria</taxon>
        <taxon>Pseudomonadati</taxon>
        <taxon>Pseudomonadota</taxon>
        <taxon>Alphaproteobacteria</taxon>
        <taxon>Acetobacterales</taxon>
        <taxon>Acetobacteraceae</taxon>
        <taxon>Gluconacetobacter</taxon>
    </lineage>
</organism>
<dbReference type="EMBL" id="JABEQE010000018">
    <property type="protein sequence ID" value="MBB2173624.1"/>
    <property type="molecule type" value="Genomic_DNA"/>
</dbReference>
<gene>
    <name evidence="1" type="ORF">HLH35_16130</name>
</gene>
<evidence type="ECO:0000313" key="1">
    <source>
        <dbReference type="EMBL" id="MBB2173624.1"/>
    </source>
</evidence>
<name>A0A7W4P1C4_9PROT</name>
<sequence>MEEPSTAALLRQIADSVGSRYLNLAYQRSFSLNVFQMNAVELIEAAQRVKDPDQGMALMMEKNREAGVQAHRELNRHVHNFVSSALTLVEHTRIFMRKHYAGTELLAAYEKQVTATFVQSPIAQFVQGLRNYMLHRGLPNSSMFMKFMANPGATDGSGAMETGVHYDTASLLDWKEWKPVARAYLEQAGEHLDLHEFAQEYMTLVNQFHGWLDATLVAHHQSDLQELGQFQAQLQAISPTKQPAYAVPVETPDSAVEPFEFTSQQTTKLSQIASDLLSKIREVNFQQTPQEFPTERPTTPITDRDLIGPITFWGQEASGEAAFMFIHHEGKSYGLSANDYSSLDGLIDAVMKSAWARASLSREFVEKAFIDWSRKRFEADGPAFAVALSSSAQKEVTAVDVWAPIANMEVEVGFDFGPVRIEPITAAVMKHLRTSAPSPRLEQEEEVTELFQKLRQEIQGYAAAVISMEAEPTLAQERGLRLAQDAVGLLRFFSPAASRSLLFSSVALIGAEYIPTSKRPFENVLMRWLGRDSSWGCGPERAVAGWLDLRSD</sequence>
<dbReference type="AlphaFoldDB" id="A0A7W4P1C4"/>
<comment type="caution">
    <text evidence="1">The sequence shown here is derived from an EMBL/GenBank/DDBJ whole genome shotgun (WGS) entry which is preliminary data.</text>
</comment>
<keyword evidence="2" id="KW-1185">Reference proteome</keyword>
<dbReference type="RefSeq" id="WP_182980126.1">
    <property type="nucleotide sequence ID" value="NZ_JABEQE010000018.1"/>
</dbReference>
<evidence type="ECO:0000313" key="2">
    <source>
        <dbReference type="Proteomes" id="UP000577891"/>
    </source>
</evidence>
<protein>
    <submittedName>
        <fullName evidence="1">Uncharacterized protein</fullName>
    </submittedName>
</protein>
<reference evidence="1 2" key="1">
    <citation type="submission" date="2020-04" db="EMBL/GenBank/DDBJ databases">
        <title>Description of novel Gluconacetobacter.</title>
        <authorList>
            <person name="Sombolestani A."/>
        </authorList>
    </citation>
    <scope>NUCLEOTIDE SEQUENCE [LARGE SCALE GENOMIC DNA]</scope>
    <source>
        <strain evidence="1 2">LMG 27724</strain>
    </source>
</reference>
<dbReference type="Proteomes" id="UP000577891">
    <property type="component" value="Unassembled WGS sequence"/>
</dbReference>